<accession>A0ABR4MG43</accession>
<gene>
    <name evidence="1" type="ORF">HOO65_050389</name>
</gene>
<dbReference type="RefSeq" id="XP_070858448.1">
    <property type="nucleotide sequence ID" value="XM_071000878.1"/>
</dbReference>
<dbReference type="InterPro" id="IPR036397">
    <property type="entry name" value="RNaseH_sf"/>
</dbReference>
<name>A0ABR4MG43_9PEZI</name>
<dbReference type="Proteomes" id="UP001610728">
    <property type="component" value="Unassembled WGS sequence"/>
</dbReference>
<keyword evidence="2" id="KW-1185">Reference proteome</keyword>
<evidence type="ECO:0000313" key="1">
    <source>
        <dbReference type="EMBL" id="KAL2887268.1"/>
    </source>
</evidence>
<proteinExistence type="predicted"/>
<organism evidence="1 2">
    <name type="scientific">Ceratocystis lukuohia</name>
    <dbReference type="NCBI Taxonomy" id="2019550"/>
    <lineage>
        <taxon>Eukaryota</taxon>
        <taxon>Fungi</taxon>
        <taxon>Dikarya</taxon>
        <taxon>Ascomycota</taxon>
        <taxon>Pezizomycotina</taxon>
        <taxon>Sordariomycetes</taxon>
        <taxon>Hypocreomycetidae</taxon>
        <taxon>Microascales</taxon>
        <taxon>Ceratocystidaceae</taxon>
        <taxon>Ceratocystis</taxon>
    </lineage>
</organism>
<protein>
    <submittedName>
        <fullName evidence="1">Double-stranded RNA/RNA-DNA hybrid binding protein</fullName>
    </submittedName>
</protein>
<dbReference type="EMBL" id="JABSNW010000005">
    <property type="protein sequence ID" value="KAL2887268.1"/>
    <property type="molecule type" value="Genomic_DNA"/>
</dbReference>
<dbReference type="SUPFAM" id="SSF53098">
    <property type="entry name" value="Ribonuclease H-like"/>
    <property type="match status" value="1"/>
</dbReference>
<sequence length="276" mass="31220">MTRLDAEAFKKACSREATMLGGREPTGEKEVESFAVDLTRTMTRALNRTAPRALGKGTGKRWWTQQCAEAVKEIIDEIRRTLARWQGGSDNLALEKPVGKVHWVPGHCEIPGNEAVDQLAKAGCKSEDLLVPKATMSLTAARRWRNEPFKADLRNWMKENCPKIRHLGGALNWPRPYDIGWMKGLHRGTVARILAARSGHGDFKEYHVWPNHTNAEIRCPVAGCDQAKTFTHPWECLGNEKNLSMTFVRKLLTGDKSCRYLTGKLDPKWRVFRIGM</sequence>
<dbReference type="Gene3D" id="3.30.420.10">
    <property type="entry name" value="Ribonuclease H-like superfamily/Ribonuclease H"/>
    <property type="match status" value="1"/>
</dbReference>
<dbReference type="GeneID" id="98119001"/>
<evidence type="ECO:0000313" key="2">
    <source>
        <dbReference type="Proteomes" id="UP001610728"/>
    </source>
</evidence>
<reference evidence="1 2" key="1">
    <citation type="submission" date="2020-05" db="EMBL/GenBank/DDBJ databases">
        <title>Ceratocystis lukuohia genome.</title>
        <authorList>
            <person name="Harrington T.C."/>
            <person name="Kim K."/>
            <person name="Mayers C.G."/>
        </authorList>
    </citation>
    <scope>NUCLEOTIDE SEQUENCE [LARGE SCALE GENOMIC DNA]</scope>
    <source>
        <strain evidence="1 2">C4212</strain>
    </source>
</reference>
<comment type="caution">
    <text evidence="1">The sequence shown here is derived from an EMBL/GenBank/DDBJ whole genome shotgun (WGS) entry which is preliminary data.</text>
</comment>
<dbReference type="InterPro" id="IPR012337">
    <property type="entry name" value="RNaseH-like_sf"/>
</dbReference>